<name>A0ABS9BIF9_9BACT</name>
<dbReference type="PANTHER" id="PTHR45726:SF3">
    <property type="entry name" value="LEUKOTRIENE A-4 HYDROLASE"/>
    <property type="match status" value="1"/>
</dbReference>
<sequence length="553" mass="63595">MQLTLKRIFFLLLAATVTNSTFLFAQPLSGNQAITRQDSLRGSLNENRTWWDVKKYTIYVEPNYAAKTIKGYVQLNIEVVKNHTLMQLDLQQPMQIDRIESNGRQFTYTRDGNHFFVNIPGGFPEKTHQTIVVHFSGKPTEAIRPPWDGGWIWRKDKSGNPWMSVACQGLGASVWYPCKDHQSDEPELGAELRIVAPEGLTAVGNGRLINQSSLDSGRTVYTWEVKNPINNYNIIPYIGKYAHYSETFDGEKGKLDCDYWVLEENLEKAKKQFQQVKPMLQCFEHWFGPYPFYEDGYKLVESPHLGMEHQSAVAYGNQYKNGYLGNDLSGTGWGLKWDFIIIHETGHEWFGNNITTKDIADMWVHEGFTNYSETLFTQCQNNAQAGNEYQIGSRKNIDNDIPIIGPYGVNKEGSGDMYSKGSSVIHTIRQIMGDDEKFRQLLRSLNKTYYHQTTTSAEIEAYINRFAGKDFNKIFDQYLRTIQIPVLEYKIHKGHLSYRWTNCVAGFDMPIKVEFNEKQHWIHPGTGWKKHPGKIKSGLLPDSNFYITVKQIP</sequence>
<feature type="domain" description="Aminopeptidase N-like N-terminal" evidence="3">
    <location>
        <begin position="55"/>
        <end position="232"/>
    </location>
</feature>
<reference evidence="4 5" key="1">
    <citation type="submission" date="2022-01" db="EMBL/GenBank/DDBJ databases">
        <title>Flavihumibacter sp. nov., isolated from sediment of a river.</title>
        <authorList>
            <person name="Liu H."/>
        </authorList>
    </citation>
    <scope>NUCLEOTIDE SEQUENCE [LARGE SCALE GENOMIC DNA]</scope>
    <source>
        <strain evidence="4 5">RY-1</strain>
    </source>
</reference>
<feature type="domain" description="Peptidase M1 membrane alanine aminopeptidase" evidence="2">
    <location>
        <begin position="303"/>
        <end position="478"/>
    </location>
</feature>
<dbReference type="CDD" id="cd09603">
    <property type="entry name" value="M1_APN_like"/>
    <property type="match status" value="1"/>
</dbReference>
<evidence type="ECO:0000259" key="3">
    <source>
        <dbReference type="Pfam" id="PF17900"/>
    </source>
</evidence>
<comment type="caution">
    <text evidence="4">The sequence shown here is derived from an EMBL/GenBank/DDBJ whole genome shotgun (WGS) entry which is preliminary data.</text>
</comment>
<dbReference type="InterPro" id="IPR034015">
    <property type="entry name" value="M1_LTA4H"/>
</dbReference>
<proteinExistence type="predicted"/>
<keyword evidence="5" id="KW-1185">Reference proteome</keyword>
<dbReference type="InterPro" id="IPR027268">
    <property type="entry name" value="Peptidase_M4/M1_CTD_sf"/>
</dbReference>
<dbReference type="SUPFAM" id="SSF55486">
    <property type="entry name" value="Metalloproteases ('zincins'), catalytic domain"/>
    <property type="match status" value="1"/>
</dbReference>
<dbReference type="PANTHER" id="PTHR45726">
    <property type="entry name" value="LEUKOTRIENE A-4 HYDROLASE"/>
    <property type="match status" value="1"/>
</dbReference>
<dbReference type="InterPro" id="IPR014782">
    <property type="entry name" value="Peptidase_M1_dom"/>
</dbReference>
<feature type="chain" id="PRO_5046427164" evidence="1">
    <location>
        <begin position="26"/>
        <end position="553"/>
    </location>
</feature>
<dbReference type="EMBL" id="JAKEVY010000002">
    <property type="protein sequence ID" value="MCF1714818.1"/>
    <property type="molecule type" value="Genomic_DNA"/>
</dbReference>
<evidence type="ECO:0000259" key="2">
    <source>
        <dbReference type="Pfam" id="PF01433"/>
    </source>
</evidence>
<evidence type="ECO:0000313" key="4">
    <source>
        <dbReference type="EMBL" id="MCF1714818.1"/>
    </source>
</evidence>
<gene>
    <name evidence="4" type="ORF">L0U88_09290</name>
</gene>
<dbReference type="RefSeq" id="WP_234865771.1">
    <property type="nucleotide sequence ID" value="NZ_JAKEVY010000002.1"/>
</dbReference>
<dbReference type="InterPro" id="IPR042097">
    <property type="entry name" value="Aminopeptidase_N-like_N_sf"/>
</dbReference>
<dbReference type="Pfam" id="PF01433">
    <property type="entry name" value="Peptidase_M1"/>
    <property type="match status" value="1"/>
</dbReference>
<keyword evidence="1" id="KW-0732">Signal</keyword>
<dbReference type="SUPFAM" id="SSF63737">
    <property type="entry name" value="Leukotriene A4 hydrolase N-terminal domain"/>
    <property type="match status" value="1"/>
</dbReference>
<dbReference type="InterPro" id="IPR045357">
    <property type="entry name" value="Aminopeptidase_N-like_N"/>
</dbReference>
<feature type="signal peptide" evidence="1">
    <location>
        <begin position="1"/>
        <end position="25"/>
    </location>
</feature>
<dbReference type="Proteomes" id="UP001200145">
    <property type="component" value="Unassembled WGS sequence"/>
</dbReference>
<dbReference type="Pfam" id="PF17900">
    <property type="entry name" value="Peptidase_M1_N"/>
    <property type="match status" value="1"/>
</dbReference>
<accession>A0ABS9BIF9</accession>
<evidence type="ECO:0000313" key="5">
    <source>
        <dbReference type="Proteomes" id="UP001200145"/>
    </source>
</evidence>
<protein>
    <submittedName>
        <fullName evidence="4">M1 family metallopeptidase</fullName>
    </submittedName>
</protein>
<evidence type="ECO:0000256" key="1">
    <source>
        <dbReference type="SAM" id="SignalP"/>
    </source>
</evidence>
<organism evidence="4 5">
    <name type="scientific">Flavihumibacter fluminis</name>
    <dbReference type="NCBI Taxonomy" id="2909236"/>
    <lineage>
        <taxon>Bacteria</taxon>
        <taxon>Pseudomonadati</taxon>
        <taxon>Bacteroidota</taxon>
        <taxon>Chitinophagia</taxon>
        <taxon>Chitinophagales</taxon>
        <taxon>Chitinophagaceae</taxon>
        <taxon>Flavihumibacter</taxon>
    </lineage>
</organism>
<dbReference type="Gene3D" id="2.60.40.1730">
    <property type="entry name" value="tricorn interacting facor f3 domain"/>
    <property type="match status" value="1"/>
</dbReference>
<dbReference type="Gene3D" id="1.10.390.10">
    <property type="entry name" value="Neutral Protease Domain 2"/>
    <property type="match status" value="1"/>
</dbReference>